<proteinExistence type="predicted"/>
<comment type="caution">
    <text evidence="1">The sequence shown here is derived from an EMBL/GenBank/DDBJ whole genome shotgun (WGS) entry which is preliminary data.</text>
</comment>
<reference evidence="1" key="2">
    <citation type="submission" date="2023-12" db="EMBL/GenBank/DDBJ databases">
        <authorList>
            <person name="Sun Q."/>
            <person name="Inoue M."/>
        </authorList>
    </citation>
    <scope>NUCLEOTIDE SEQUENCE</scope>
    <source>
        <strain evidence="1">JCM 12289</strain>
    </source>
</reference>
<accession>A0AAV3SE60</accession>
<gene>
    <name evidence="1" type="ORF">GCM10008985_12630</name>
</gene>
<evidence type="ECO:0000313" key="2">
    <source>
        <dbReference type="Proteomes" id="UP001500962"/>
    </source>
</evidence>
<dbReference type="Proteomes" id="UP001500962">
    <property type="component" value="Unassembled WGS sequence"/>
</dbReference>
<organism evidence="1 2">
    <name type="scientific">Halococcus dombrowskii</name>
    <dbReference type="NCBI Taxonomy" id="179637"/>
    <lineage>
        <taxon>Archaea</taxon>
        <taxon>Methanobacteriati</taxon>
        <taxon>Methanobacteriota</taxon>
        <taxon>Stenosarchaea group</taxon>
        <taxon>Halobacteria</taxon>
        <taxon>Halobacteriales</taxon>
        <taxon>Halococcaceae</taxon>
        <taxon>Halococcus</taxon>
    </lineage>
</organism>
<reference evidence="1" key="1">
    <citation type="journal article" date="2014" name="Int. J. Syst. Evol. Microbiol.">
        <title>Complete genome sequence of Corynebacterium casei LMG S-19264T (=DSM 44701T), isolated from a smear-ripened cheese.</title>
        <authorList>
            <consortium name="US DOE Joint Genome Institute (JGI-PGF)"/>
            <person name="Walter F."/>
            <person name="Albersmeier A."/>
            <person name="Kalinowski J."/>
            <person name="Ruckert C."/>
        </authorList>
    </citation>
    <scope>NUCLEOTIDE SEQUENCE</scope>
    <source>
        <strain evidence="1">JCM 12289</strain>
    </source>
</reference>
<dbReference type="EMBL" id="BAAADN010000021">
    <property type="protein sequence ID" value="GAA0457950.1"/>
    <property type="molecule type" value="Genomic_DNA"/>
</dbReference>
<evidence type="ECO:0000313" key="1">
    <source>
        <dbReference type="EMBL" id="GAA0457950.1"/>
    </source>
</evidence>
<name>A0AAV3SE60_HALDO</name>
<dbReference type="AlphaFoldDB" id="A0AAV3SE60"/>
<sequence>MRDRLEVDLVEGNEFVGEKVKRPTSAPFWWVATGEFDEACFSITVEFALVFAVGLAAM</sequence>
<protein>
    <submittedName>
        <fullName evidence="1">Uncharacterized protein</fullName>
    </submittedName>
</protein>